<dbReference type="Proteomes" id="UP000039865">
    <property type="component" value="Unassembled WGS sequence"/>
</dbReference>
<gene>
    <name evidence="4" type="primary">Contig9331.g9971</name>
    <name evidence="4" type="ORF">STYLEM_20253</name>
</gene>
<evidence type="ECO:0000259" key="3">
    <source>
        <dbReference type="PROSITE" id="PS50020"/>
    </source>
</evidence>
<proteinExistence type="predicted"/>
<sequence>MQQNHNQYENARFQQEPQYDESNISPNLEEIEEYAKFLGMDPVEDQEFLYIAKQGLLEPLPYPWEMIKGENDIMIYVNTQTQEEQDQHPLDDKYRQWFQTEKQRKIAMIQYHQMQQQHIVNQQQQHQQQMLYTPLQQSLNQSPYIPSSMIHQQQLPQQMFGVSSFPNQIYQDPNQQQNINMLMMDENDSAIVFDERQIINQYNQHDFETFNPTQDTRAMQNLAYQQQLLNSSMPPNLQLMSQGNPQWQQANILASQNFNNLRDISVNTSFQTEINNFVNTINQQYLQELKKQKEQYLHNKINLLKEFQDQKLQQRQQQSRDKQKHIQNEMNKLREESIITIQQKLQEHQDLLRAQMQRKIVQDEDHSVNEVMALQRQKINRKYEQNIRYERDQLETLHNLEIQRFKLQYQQKLSLQKQKIQLQYEEDNQNGAVPSDNYYSQVRELEEMRLRLDEEVDDLRDRKKLEINDEITFMRKQYDAMREREQQRIEKHYQILFKEEDLVQQQFYDDLFAKKEAFKLELKDKNEKKIELEMKKLHLEFKDQANQIKIRSDRQYNQNLLQIKNNYELSSQQSKNSMQIQHYRDSHINSSDKYKIQKENELKLKKEEIDKEVNGLIRDLNKQNTIEFNEMSQNQKILKELESLKKELKDKRQKKINLEHDIEHEQLMRQKISTKFELLKVQIGMNEKLKGSENEKHHKQVLQEKEQELKNILNDIERIKEFKVMASGQKGDRDTLYQEIKDIKEFIRAQPVSKVSDEINPQLEISELRTVIPREINKVEEQISQLKEEKETMNELLKIVGNDLMTGIDSEIDVTDRKKYKAWGIVTDFRVNIENQKPKIQNDIYKIEKQIDQLEGSLNLLLKLKQRVETAQSMLKVKDKQEQLNDDVRQFRREMESYIRQIWAIKQSKAQNDSLDIIPTRDYGIVGERNRIAREIMLDHGNYQSYRAKKYAGSKSKASDILSQHNYWMQKNFRPLSIKI</sequence>
<dbReference type="InterPro" id="IPR053233">
    <property type="entry name" value="ABRA-related"/>
</dbReference>
<protein>
    <submittedName>
        <fullName evidence="4">Ww domain containing protein</fullName>
    </submittedName>
</protein>
<evidence type="ECO:0000313" key="4">
    <source>
        <dbReference type="EMBL" id="CDW91103.1"/>
    </source>
</evidence>
<feature type="coiled-coil region" evidence="1">
    <location>
        <begin position="508"/>
        <end position="535"/>
    </location>
</feature>
<keyword evidence="1" id="KW-0175">Coiled coil</keyword>
<accession>A0A078BBY0</accession>
<feature type="region of interest" description="Disordered" evidence="2">
    <location>
        <begin position="1"/>
        <end position="20"/>
    </location>
</feature>
<feature type="coiled-coil region" evidence="1">
    <location>
        <begin position="874"/>
        <end position="901"/>
    </location>
</feature>
<feature type="domain" description="WW" evidence="3">
    <location>
        <begin position="58"/>
        <end position="91"/>
    </location>
</feature>
<dbReference type="InParanoid" id="A0A078BBY0"/>
<feature type="coiled-coil region" evidence="1">
    <location>
        <begin position="599"/>
        <end position="661"/>
    </location>
</feature>
<name>A0A078BBY0_STYLE</name>
<dbReference type="InterPro" id="IPR001202">
    <property type="entry name" value="WW_dom"/>
</dbReference>
<evidence type="ECO:0000256" key="2">
    <source>
        <dbReference type="SAM" id="MobiDB-lite"/>
    </source>
</evidence>
<feature type="coiled-coil region" evidence="1">
    <location>
        <begin position="286"/>
        <end position="336"/>
    </location>
</feature>
<dbReference type="EMBL" id="CCKQ01019093">
    <property type="protein sequence ID" value="CDW91103.1"/>
    <property type="molecule type" value="Genomic_DNA"/>
</dbReference>
<feature type="coiled-coil region" evidence="1">
    <location>
        <begin position="776"/>
        <end position="803"/>
    </location>
</feature>
<dbReference type="OrthoDB" id="6344460at2759"/>
<dbReference type="PANTHER" id="PTHR21715:SF0">
    <property type="entry name" value="RH04127P"/>
    <property type="match status" value="1"/>
</dbReference>
<dbReference type="PANTHER" id="PTHR21715">
    <property type="entry name" value="RH04127P"/>
    <property type="match status" value="1"/>
</dbReference>
<evidence type="ECO:0000256" key="1">
    <source>
        <dbReference type="SAM" id="Coils"/>
    </source>
</evidence>
<dbReference type="PROSITE" id="PS50020">
    <property type="entry name" value="WW_DOMAIN_2"/>
    <property type="match status" value="1"/>
</dbReference>
<dbReference type="Gene3D" id="3.30.1470.10">
    <property type="entry name" value="Photosystem I PsaD, reaction center subunit II"/>
    <property type="match status" value="1"/>
</dbReference>
<organism evidence="4 5">
    <name type="scientific">Stylonychia lemnae</name>
    <name type="common">Ciliate</name>
    <dbReference type="NCBI Taxonomy" id="5949"/>
    <lineage>
        <taxon>Eukaryota</taxon>
        <taxon>Sar</taxon>
        <taxon>Alveolata</taxon>
        <taxon>Ciliophora</taxon>
        <taxon>Intramacronucleata</taxon>
        <taxon>Spirotrichea</taxon>
        <taxon>Stichotrichia</taxon>
        <taxon>Sporadotrichida</taxon>
        <taxon>Oxytrichidae</taxon>
        <taxon>Stylonychinae</taxon>
        <taxon>Stylonychia</taxon>
    </lineage>
</organism>
<feature type="coiled-coil region" evidence="1">
    <location>
        <begin position="695"/>
        <end position="722"/>
    </location>
</feature>
<keyword evidence="5" id="KW-1185">Reference proteome</keyword>
<reference evidence="4 5" key="1">
    <citation type="submission" date="2014-06" db="EMBL/GenBank/DDBJ databases">
        <authorList>
            <person name="Swart Estienne"/>
        </authorList>
    </citation>
    <scope>NUCLEOTIDE SEQUENCE [LARGE SCALE GENOMIC DNA]</scope>
    <source>
        <strain evidence="4 5">130c</strain>
    </source>
</reference>
<evidence type="ECO:0000313" key="5">
    <source>
        <dbReference type="Proteomes" id="UP000039865"/>
    </source>
</evidence>
<dbReference type="AlphaFoldDB" id="A0A078BBY0"/>